<keyword evidence="3" id="KW-1185">Reference proteome</keyword>
<keyword evidence="1" id="KW-0812">Transmembrane</keyword>
<comment type="caution">
    <text evidence="2">The sequence shown here is derived from an EMBL/GenBank/DDBJ whole genome shotgun (WGS) entry which is preliminary data.</text>
</comment>
<feature type="transmembrane region" description="Helical" evidence="1">
    <location>
        <begin position="121"/>
        <end position="138"/>
    </location>
</feature>
<feature type="transmembrane region" description="Helical" evidence="1">
    <location>
        <begin position="88"/>
        <end position="109"/>
    </location>
</feature>
<organism evidence="2 3">
    <name type="scientific">Brevibacillus porteri</name>
    <dbReference type="NCBI Taxonomy" id="2126350"/>
    <lineage>
        <taxon>Bacteria</taxon>
        <taxon>Bacillati</taxon>
        <taxon>Bacillota</taxon>
        <taxon>Bacilli</taxon>
        <taxon>Bacillales</taxon>
        <taxon>Paenibacillaceae</taxon>
        <taxon>Brevibacillus</taxon>
    </lineage>
</organism>
<sequence length="214" mass="24725">MDEFLFVVFSFLEFFAIFYFICSLFRLNHIEFLYEAIFASSLLTFVSYFLRFVSQLEVIAPFIQLACLIITIAVVFRFHFYYSTVMSITGYVGYGVLQMLYLILGNWIFSTDVATHDVLKFFLQGTSVVTIFLIGWIIDRKDVGFDYVIYGKSVTIRFSKTKLYLIGAISSFLALFGFVYLLVSGLVSDNGLMLLFLVAVQIFMLYKFFKKTGE</sequence>
<keyword evidence="1" id="KW-0472">Membrane</keyword>
<feature type="transmembrane region" description="Helical" evidence="1">
    <location>
        <begin position="163"/>
        <end position="186"/>
    </location>
</feature>
<dbReference type="RefSeq" id="WP_106834554.1">
    <property type="nucleotide sequence ID" value="NZ_JARMLW010000032.1"/>
</dbReference>
<feature type="transmembrane region" description="Helical" evidence="1">
    <location>
        <begin position="32"/>
        <end position="52"/>
    </location>
</feature>
<feature type="transmembrane region" description="Helical" evidence="1">
    <location>
        <begin position="58"/>
        <end position="76"/>
    </location>
</feature>
<reference evidence="2 3" key="1">
    <citation type="submission" date="2018-03" db="EMBL/GenBank/DDBJ databases">
        <title>Brevisbacillus phylogenomics.</title>
        <authorList>
            <person name="Dunlap C."/>
        </authorList>
    </citation>
    <scope>NUCLEOTIDE SEQUENCE [LARGE SCALE GENOMIC DNA]</scope>
    <source>
        <strain evidence="2 3">NRRL B-41110</strain>
    </source>
</reference>
<name>A0ABX5FS70_9BACL</name>
<protein>
    <submittedName>
        <fullName evidence="2">Uncharacterized protein</fullName>
    </submittedName>
</protein>
<dbReference type="EMBL" id="PXZO01000021">
    <property type="protein sequence ID" value="PSK10357.1"/>
    <property type="molecule type" value="Genomic_DNA"/>
</dbReference>
<accession>A0ABX5FS70</accession>
<gene>
    <name evidence="2" type="ORF">C7R92_13150</name>
</gene>
<feature type="transmembrane region" description="Helical" evidence="1">
    <location>
        <begin position="6"/>
        <end position="25"/>
    </location>
</feature>
<evidence type="ECO:0000313" key="3">
    <source>
        <dbReference type="Proteomes" id="UP000241645"/>
    </source>
</evidence>
<keyword evidence="1" id="KW-1133">Transmembrane helix</keyword>
<evidence type="ECO:0000256" key="1">
    <source>
        <dbReference type="SAM" id="Phobius"/>
    </source>
</evidence>
<feature type="transmembrane region" description="Helical" evidence="1">
    <location>
        <begin position="192"/>
        <end position="209"/>
    </location>
</feature>
<proteinExistence type="predicted"/>
<dbReference type="Proteomes" id="UP000241645">
    <property type="component" value="Unassembled WGS sequence"/>
</dbReference>
<evidence type="ECO:0000313" key="2">
    <source>
        <dbReference type="EMBL" id="PSK10357.1"/>
    </source>
</evidence>
<dbReference type="GeneID" id="95751053"/>